<reference evidence="2" key="1">
    <citation type="submission" date="2018-12" db="EMBL/GenBank/DDBJ databases">
        <title>Tengunoibacter tsumagoiensis gen. nov., sp. nov., Dictyobacter kobayashii sp. nov., D. alpinus sp. nov., and D. joshuensis sp. nov. and description of Dictyobacteraceae fam. nov. within the order Ktedonobacterales isolated from Tengu-no-mugimeshi.</title>
        <authorList>
            <person name="Wang C.M."/>
            <person name="Zheng Y."/>
            <person name="Sakai Y."/>
            <person name="Toyoda A."/>
            <person name="Minakuchi Y."/>
            <person name="Abe K."/>
            <person name="Yokota A."/>
            <person name="Yabe S."/>
        </authorList>
    </citation>
    <scope>NUCLEOTIDE SEQUENCE [LARGE SCALE GENOMIC DNA]</scope>
    <source>
        <strain evidence="2">Uno16</strain>
    </source>
</reference>
<dbReference type="Proteomes" id="UP000287171">
    <property type="component" value="Unassembled WGS sequence"/>
</dbReference>
<gene>
    <name evidence="1" type="ORF">KDA_25400</name>
</gene>
<sequence length="66" mass="7520">MYNRKNYQDTEYVKRPKHASVSFHVNGCQDCGVHIHSKAVINRYGGRCRRCWSSLHVGVVTDVVVG</sequence>
<keyword evidence="2" id="KW-1185">Reference proteome</keyword>
<accession>A0A402B6T7</accession>
<proteinExistence type="predicted"/>
<dbReference type="EMBL" id="BIFT01000001">
    <property type="protein sequence ID" value="GCE27056.1"/>
    <property type="molecule type" value="Genomic_DNA"/>
</dbReference>
<dbReference type="RefSeq" id="WP_126627442.1">
    <property type="nucleotide sequence ID" value="NZ_BIFT01000001.1"/>
</dbReference>
<evidence type="ECO:0000313" key="1">
    <source>
        <dbReference type="EMBL" id="GCE27056.1"/>
    </source>
</evidence>
<dbReference type="AlphaFoldDB" id="A0A402B6T7"/>
<comment type="caution">
    <text evidence="1">The sequence shown here is derived from an EMBL/GenBank/DDBJ whole genome shotgun (WGS) entry which is preliminary data.</text>
</comment>
<organism evidence="1 2">
    <name type="scientific">Dictyobacter alpinus</name>
    <dbReference type="NCBI Taxonomy" id="2014873"/>
    <lineage>
        <taxon>Bacteria</taxon>
        <taxon>Bacillati</taxon>
        <taxon>Chloroflexota</taxon>
        <taxon>Ktedonobacteria</taxon>
        <taxon>Ktedonobacterales</taxon>
        <taxon>Dictyobacteraceae</taxon>
        <taxon>Dictyobacter</taxon>
    </lineage>
</organism>
<name>A0A402B6T7_9CHLR</name>
<evidence type="ECO:0000313" key="2">
    <source>
        <dbReference type="Proteomes" id="UP000287171"/>
    </source>
</evidence>
<protein>
    <submittedName>
        <fullName evidence="1">Uncharacterized protein</fullName>
    </submittedName>
</protein>